<feature type="compositionally biased region" description="Acidic residues" evidence="1">
    <location>
        <begin position="1"/>
        <end position="10"/>
    </location>
</feature>
<dbReference type="AlphaFoldDB" id="A0A067C5N9"/>
<reference evidence="2 3" key="1">
    <citation type="journal article" date="2013" name="PLoS Genet.">
        <title>Distinctive expansion of potential virulence genes in the genome of the oomycete fish pathogen Saprolegnia parasitica.</title>
        <authorList>
            <person name="Jiang R.H."/>
            <person name="de Bruijn I."/>
            <person name="Haas B.J."/>
            <person name="Belmonte R."/>
            <person name="Lobach L."/>
            <person name="Christie J."/>
            <person name="van den Ackerveken G."/>
            <person name="Bottin A."/>
            <person name="Bulone V."/>
            <person name="Diaz-Moreno S.M."/>
            <person name="Dumas B."/>
            <person name="Fan L."/>
            <person name="Gaulin E."/>
            <person name="Govers F."/>
            <person name="Grenville-Briggs L.J."/>
            <person name="Horner N.R."/>
            <person name="Levin J.Z."/>
            <person name="Mammella M."/>
            <person name="Meijer H.J."/>
            <person name="Morris P."/>
            <person name="Nusbaum C."/>
            <person name="Oome S."/>
            <person name="Phillips A.J."/>
            <person name="van Rooyen D."/>
            <person name="Rzeszutek E."/>
            <person name="Saraiva M."/>
            <person name="Secombes C.J."/>
            <person name="Seidl M.F."/>
            <person name="Snel B."/>
            <person name="Stassen J.H."/>
            <person name="Sykes S."/>
            <person name="Tripathy S."/>
            <person name="van den Berg H."/>
            <person name="Vega-Arreguin J.C."/>
            <person name="Wawra S."/>
            <person name="Young S.K."/>
            <person name="Zeng Q."/>
            <person name="Dieguez-Uribeondo J."/>
            <person name="Russ C."/>
            <person name="Tyler B.M."/>
            <person name="van West P."/>
        </authorList>
    </citation>
    <scope>NUCLEOTIDE SEQUENCE [LARGE SCALE GENOMIC DNA]</scope>
    <source>
        <strain evidence="2 3">CBS 223.65</strain>
    </source>
</reference>
<evidence type="ECO:0000313" key="3">
    <source>
        <dbReference type="Proteomes" id="UP000030745"/>
    </source>
</evidence>
<protein>
    <submittedName>
        <fullName evidence="2">Uncharacterized protein</fullName>
    </submittedName>
</protein>
<dbReference type="GeneID" id="24131995"/>
<dbReference type="RefSeq" id="XP_012204886.1">
    <property type="nucleotide sequence ID" value="XM_012349496.1"/>
</dbReference>
<keyword evidence="3" id="KW-1185">Reference proteome</keyword>
<feature type="compositionally biased region" description="Low complexity" evidence="1">
    <location>
        <begin position="13"/>
        <end position="31"/>
    </location>
</feature>
<dbReference type="VEuPathDB" id="FungiDB:SPRG_09847"/>
<sequence>MGDIDMEAGLEDAAPSPSATSQASKQSPTATLNAQMLGTKAAAPKPTPPMVHILVVYLGCFIVQS</sequence>
<dbReference type="Proteomes" id="UP000030745">
    <property type="component" value="Unassembled WGS sequence"/>
</dbReference>
<gene>
    <name evidence="2" type="ORF">SPRG_09847</name>
</gene>
<organism evidence="2 3">
    <name type="scientific">Saprolegnia parasitica (strain CBS 223.65)</name>
    <dbReference type="NCBI Taxonomy" id="695850"/>
    <lineage>
        <taxon>Eukaryota</taxon>
        <taxon>Sar</taxon>
        <taxon>Stramenopiles</taxon>
        <taxon>Oomycota</taxon>
        <taxon>Saprolegniomycetes</taxon>
        <taxon>Saprolegniales</taxon>
        <taxon>Saprolegniaceae</taxon>
        <taxon>Saprolegnia</taxon>
    </lineage>
</organism>
<feature type="region of interest" description="Disordered" evidence="1">
    <location>
        <begin position="1"/>
        <end position="47"/>
    </location>
</feature>
<name>A0A067C5N9_SAPPC</name>
<evidence type="ECO:0000256" key="1">
    <source>
        <dbReference type="SAM" id="MobiDB-lite"/>
    </source>
</evidence>
<accession>A0A067C5N9</accession>
<dbReference type="EMBL" id="KK583242">
    <property type="protein sequence ID" value="KDO24465.1"/>
    <property type="molecule type" value="Genomic_DNA"/>
</dbReference>
<proteinExistence type="predicted"/>
<dbReference type="KEGG" id="spar:SPRG_09847"/>
<evidence type="ECO:0000313" key="2">
    <source>
        <dbReference type="EMBL" id="KDO24465.1"/>
    </source>
</evidence>